<protein>
    <submittedName>
        <fullName evidence="1">Uncharacterized protein</fullName>
    </submittedName>
</protein>
<sequence>MQQMPVPTCIREVLNFYSPLC</sequence>
<organism evidence="1 2">
    <name type="scientific">Verticillium longisporum</name>
    <name type="common">Verticillium dahliae var. longisporum</name>
    <dbReference type="NCBI Taxonomy" id="100787"/>
    <lineage>
        <taxon>Eukaryota</taxon>
        <taxon>Fungi</taxon>
        <taxon>Dikarya</taxon>
        <taxon>Ascomycota</taxon>
        <taxon>Pezizomycotina</taxon>
        <taxon>Sordariomycetes</taxon>
        <taxon>Hypocreomycetidae</taxon>
        <taxon>Glomerellales</taxon>
        <taxon>Plectosphaerellaceae</taxon>
        <taxon>Verticillium</taxon>
    </lineage>
</organism>
<evidence type="ECO:0000313" key="1">
    <source>
        <dbReference type="EMBL" id="CRK46129.1"/>
    </source>
</evidence>
<evidence type="ECO:0000313" key="2">
    <source>
        <dbReference type="Proteomes" id="UP000045706"/>
    </source>
</evidence>
<dbReference type="EMBL" id="CVQI01035294">
    <property type="protein sequence ID" value="CRK46129.1"/>
    <property type="molecule type" value="Genomic_DNA"/>
</dbReference>
<proteinExistence type="predicted"/>
<reference evidence="2" key="1">
    <citation type="submission" date="2015-05" db="EMBL/GenBank/DDBJ databases">
        <authorList>
            <person name="Fogelqvist Johan"/>
        </authorList>
    </citation>
    <scope>NUCLEOTIDE SEQUENCE [LARGE SCALE GENOMIC DNA]</scope>
</reference>
<dbReference type="Proteomes" id="UP000045706">
    <property type="component" value="Unassembled WGS sequence"/>
</dbReference>
<accession>A0A0G4NI74</accession>
<gene>
    <name evidence="1" type="ORF">BN1723_019903</name>
</gene>
<name>A0A0G4NI74_VERLO</name>
<dbReference type="AlphaFoldDB" id="A0A0G4NI74"/>